<keyword evidence="7" id="KW-1185">Reference proteome</keyword>
<dbReference type="GO" id="GO:0016757">
    <property type="term" value="F:glycosyltransferase activity"/>
    <property type="evidence" value="ECO:0007669"/>
    <property type="project" value="UniProtKB-KW"/>
</dbReference>
<evidence type="ECO:0000256" key="1">
    <source>
        <dbReference type="ARBA" id="ARBA00021292"/>
    </source>
</evidence>
<evidence type="ECO:0000313" key="7">
    <source>
        <dbReference type="Proteomes" id="UP000664167"/>
    </source>
</evidence>
<accession>A0A939F4U0</accession>
<protein>
    <recommendedName>
        <fullName evidence="1">D-inositol 3-phosphate glycosyltransferase</fullName>
    </recommendedName>
</protein>
<dbReference type="PANTHER" id="PTHR12526:SF635">
    <property type="entry name" value="GLYCOSYL TRANSFERASE GROUP 1"/>
    <property type="match status" value="1"/>
</dbReference>
<dbReference type="AlphaFoldDB" id="A0A939F4U0"/>
<dbReference type="RefSeq" id="WP_206961159.1">
    <property type="nucleotide sequence ID" value="NZ_BAAAJJ010000003.1"/>
</dbReference>
<dbReference type="PANTHER" id="PTHR12526">
    <property type="entry name" value="GLYCOSYLTRANSFERASE"/>
    <property type="match status" value="1"/>
</dbReference>
<dbReference type="Pfam" id="PF00534">
    <property type="entry name" value="Glycos_transf_1"/>
    <property type="match status" value="1"/>
</dbReference>
<evidence type="ECO:0000259" key="5">
    <source>
        <dbReference type="Pfam" id="PF13439"/>
    </source>
</evidence>
<dbReference type="SUPFAM" id="SSF53756">
    <property type="entry name" value="UDP-Glycosyltransferase/glycogen phosphorylase"/>
    <property type="match status" value="1"/>
</dbReference>
<dbReference type="Proteomes" id="UP000664167">
    <property type="component" value="Unassembled WGS sequence"/>
</dbReference>
<dbReference type="Gene3D" id="3.40.50.2000">
    <property type="entry name" value="Glycogen Phosphorylase B"/>
    <property type="match status" value="2"/>
</dbReference>
<sequence length="365" mass="40023">MRVLHVLNELRASGAETMLRSAAEQWSTHGVEAEILAVAEVPGPYADELREAGYVVGHESDRALRRVPARLRTRVAAGRYDIVHLHAERGNFWFALAARSAGADVVRTVHNNFSFSGKLALERTVQRGLLRVARVGAHVAVGSEVAENEWRRFRSPAQVVDNWYDPVFVPPELEQRRRARAAMEVGDAETVLVSVGNCSPVKRHDAVLAALAHPRCPSDMRYLHVGEEAEDRPERALAERLGLADRVRFLGRVHALPILHAADVFVMPSRYEGMSIAAVEALATGLPAVLADAPGLRELASVSEAVTLADTDPGTLADALASAARRSKKRSRSDGVDAVEKIRLRYGMTRGVAEYAEVYQRLVTR</sequence>
<dbReference type="InterPro" id="IPR001296">
    <property type="entry name" value="Glyco_trans_1"/>
</dbReference>
<feature type="domain" description="Glycosyltransferase subfamily 4-like N-terminal" evidence="5">
    <location>
        <begin position="13"/>
        <end position="166"/>
    </location>
</feature>
<keyword evidence="3" id="KW-0808">Transferase</keyword>
<proteinExistence type="predicted"/>
<dbReference type="InterPro" id="IPR028098">
    <property type="entry name" value="Glyco_trans_4-like_N"/>
</dbReference>
<comment type="caution">
    <text evidence="6">The sequence shown here is derived from an EMBL/GenBank/DDBJ whole genome shotgun (WGS) entry which is preliminary data.</text>
</comment>
<evidence type="ECO:0000256" key="3">
    <source>
        <dbReference type="ARBA" id="ARBA00022679"/>
    </source>
</evidence>
<evidence type="ECO:0000259" key="4">
    <source>
        <dbReference type="Pfam" id="PF00534"/>
    </source>
</evidence>
<dbReference type="EMBL" id="JAFLRJ010000068">
    <property type="protein sequence ID" value="MBO0511749.1"/>
    <property type="molecule type" value="Genomic_DNA"/>
</dbReference>
<evidence type="ECO:0000313" key="6">
    <source>
        <dbReference type="EMBL" id="MBO0511749.1"/>
    </source>
</evidence>
<keyword evidence="2" id="KW-0328">Glycosyltransferase</keyword>
<reference evidence="6" key="1">
    <citation type="submission" date="2021-03" db="EMBL/GenBank/DDBJ databases">
        <title>Streptomyces poriferae sp. nov., a novel marine sponge-derived Actinobacteria species with anti-MRSA activity.</title>
        <authorList>
            <person name="Sandoval-Powers M."/>
            <person name="Kralova S."/>
            <person name="Nguyen G.-S."/>
            <person name="Fawwal D."/>
            <person name="Degnes K."/>
            <person name="Klinkenberg G."/>
            <person name="Sletta H."/>
            <person name="Wentzel A."/>
            <person name="Liles M.R."/>
        </authorList>
    </citation>
    <scope>NUCLEOTIDE SEQUENCE</scope>
    <source>
        <strain evidence="6">DSM 41794</strain>
    </source>
</reference>
<dbReference type="Pfam" id="PF13439">
    <property type="entry name" value="Glyco_transf_4"/>
    <property type="match status" value="1"/>
</dbReference>
<organism evidence="6 7">
    <name type="scientific">Streptomyces beijiangensis</name>
    <dbReference type="NCBI Taxonomy" id="163361"/>
    <lineage>
        <taxon>Bacteria</taxon>
        <taxon>Bacillati</taxon>
        <taxon>Actinomycetota</taxon>
        <taxon>Actinomycetes</taxon>
        <taxon>Kitasatosporales</taxon>
        <taxon>Streptomycetaceae</taxon>
        <taxon>Streptomyces</taxon>
    </lineage>
</organism>
<name>A0A939F4U0_9ACTN</name>
<gene>
    <name evidence="6" type="ORF">J0695_07965</name>
</gene>
<evidence type="ECO:0000256" key="2">
    <source>
        <dbReference type="ARBA" id="ARBA00022676"/>
    </source>
</evidence>
<feature type="domain" description="Glycosyl transferase family 1" evidence="4">
    <location>
        <begin position="179"/>
        <end position="332"/>
    </location>
</feature>